<organism evidence="1 2">
    <name type="scientific">Massilia orientalis</name>
    <dbReference type="NCBI Taxonomy" id="3050128"/>
    <lineage>
        <taxon>Bacteria</taxon>
        <taxon>Pseudomonadati</taxon>
        <taxon>Pseudomonadota</taxon>
        <taxon>Betaproteobacteria</taxon>
        <taxon>Burkholderiales</taxon>
        <taxon>Oxalobacteraceae</taxon>
        <taxon>Telluria group</taxon>
        <taxon>Massilia</taxon>
    </lineage>
</organism>
<evidence type="ECO:0000313" key="2">
    <source>
        <dbReference type="Proteomes" id="UP001168096"/>
    </source>
</evidence>
<evidence type="ECO:0000313" key="1">
    <source>
        <dbReference type="EMBL" id="MFJ1470213.1"/>
    </source>
</evidence>
<protein>
    <submittedName>
        <fullName evidence="1">N-acetyltransferase family protein</fullName>
    </submittedName>
</protein>
<comment type="caution">
    <text evidence="1">The sequence shown here is derived from an EMBL/GenBank/DDBJ whole genome shotgun (WGS) entry which is preliminary data.</text>
</comment>
<dbReference type="Proteomes" id="UP001168096">
    <property type="component" value="Unassembled WGS sequence"/>
</dbReference>
<proteinExistence type="predicted"/>
<reference evidence="1" key="1">
    <citation type="submission" date="2024-11" db="EMBL/GenBank/DDBJ databases">
        <title>Description of Massilia orientalis sp. nov., isolated from rhizosphere soil of Ageratina adenophora.</title>
        <authorList>
            <person name="Wang Y."/>
        </authorList>
    </citation>
    <scope>NUCLEOTIDE SEQUENCE</scope>
    <source>
        <strain evidence="1">YIM B02787</strain>
    </source>
</reference>
<name>A0ACC7MDL1_9BURK</name>
<dbReference type="EMBL" id="JASNRB020000013">
    <property type="protein sequence ID" value="MFJ1470213.1"/>
    <property type="molecule type" value="Genomic_DNA"/>
</dbReference>
<accession>A0ACC7MDL1</accession>
<gene>
    <name evidence="1" type="ORF">QPK29_021075</name>
</gene>
<sequence length="446" mass="47725">MYLDQFQPPPPILIGHYLGLSLYAEGQGFALPRVRDMLTEDPDRYSDLCGSTVGLIMPLLDWRGQKLPFCVTACIDDQVVAAAWAGTITSRETGAQGCNISFGVRPAFGGKGLATILSAVAYQQCLADAQHLEFVNVQTEAGNLGARAIATRLELRRAPMFDRETRGRAPRLYVTCRAPADVVTARCIEIVTDAGVDVQLLLPRLTSRRSTEVQPRASLQPSIAALLPPFKGSNMMTSPFPIPKAPPAPALVAAMTARTDNEALRNALAGPHGLLPGIALIENQLTTSTRAAPADAPFPLVGEEARIYHEGAISAYVHSLEMVSSDCVRELFNSLGPVPGDEAALVAQNQLMAETLFGKCGVTSGADVIEKCLRVATRAGHADAPFPMNAAQGAVWHQAQRTAYQYVLEMLCTDRLKQLAPQFAALVFQPDAPDLADDDVPAAPAM</sequence>
<keyword evidence="2" id="KW-1185">Reference proteome</keyword>